<feature type="compositionally biased region" description="Low complexity" evidence="18">
    <location>
        <begin position="1012"/>
        <end position="1064"/>
    </location>
</feature>
<keyword evidence="8 17" id="KW-0863">Zinc-finger</keyword>
<feature type="compositionally biased region" description="Low complexity" evidence="18">
    <location>
        <begin position="1"/>
        <end position="19"/>
    </location>
</feature>
<evidence type="ECO:0000256" key="7">
    <source>
        <dbReference type="ARBA" id="ARBA00022769"/>
    </source>
</evidence>
<keyword evidence="2 17" id="KW-0963">Cytoplasm</keyword>
<keyword evidence="4 17" id="KW-0677">Repeat</keyword>
<dbReference type="SUPFAM" id="SSF52540">
    <property type="entry name" value="P-loop containing nucleoside triphosphate hydrolases"/>
    <property type="match status" value="2"/>
</dbReference>
<dbReference type="InterPro" id="IPR027417">
    <property type="entry name" value="P-loop_NTPase"/>
</dbReference>
<dbReference type="InterPro" id="IPR017871">
    <property type="entry name" value="ABC_transporter-like_CS"/>
</dbReference>
<keyword evidence="11 17" id="KW-0267">Excision nuclease</keyword>
<organism evidence="20 21">
    <name type="scientific">Deinococcus piscis</name>
    <dbReference type="NCBI Taxonomy" id="394230"/>
    <lineage>
        <taxon>Bacteria</taxon>
        <taxon>Thermotogati</taxon>
        <taxon>Deinococcota</taxon>
        <taxon>Deinococci</taxon>
        <taxon>Deinococcales</taxon>
        <taxon>Deinococcaceae</taxon>
        <taxon>Deinococcus</taxon>
    </lineage>
</organism>
<keyword evidence="6 17" id="KW-0227">DNA damage</keyword>
<dbReference type="InterPro" id="IPR003439">
    <property type="entry name" value="ABC_transporter-like_ATP-bd"/>
</dbReference>
<dbReference type="CDD" id="cd03271">
    <property type="entry name" value="ABC_UvrA_II"/>
    <property type="match status" value="1"/>
</dbReference>
<reference evidence="21" key="1">
    <citation type="journal article" date="2019" name="Int. J. Syst. Evol. Microbiol.">
        <title>The Global Catalogue of Microorganisms (GCM) 10K type strain sequencing project: providing services to taxonomists for standard genome sequencing and annotation.</title>
        <authorList>
            <consortium name="The Broad Institute Genomics Platform"/>
            <consortium name="The Broad Institute Genome Sequencing Center for Infectious Disease"/>
            <person name="Wu L."/>
            <person name="Ma J."/>
        </authorList>
    </citation>
    <scope>NUCLEOTIDE SEQUENCE [LARGE SCALE GENOMIC DNA]</scope>
    <source>
        <strain evidence="21">CGMCC 1.18439</strain>
    </source>
</reference>
<evidence type="ECO:0000256" key="9">
    <source>
        <dbReference type="ARBA" id="ARBA00022833"/>
    </source>
</evidence>
<evidence type="ECO:0000256" key="14">
    <source>
        <dbReference type="ARBA" id="ARBA00038000"/>
    </source>
</evidence>
<comment type="caution">
    <text evidence="20">The sequence shown here is derived from an EMBL/GenBank/DDBJ whole genome shotgun (WGS) entry which is preliminary data.</text>
</comment>
<dbReference type="PANTHER" id="PTHR43152">
    <property type="entry name" value="UVRABC SYSTEM PROTEIN A"/>
    <property type="match status" value="1"/>
</dbReference>
<evidence type="ECO:0000256" key="12">
    <source>
        <dbReference type="ARBA" id="ARBA00023125"/>
    </source>
</evidence>
<evidence type="ECO:0000256" key="3">
    <source>
        <dbReference type="ARBA" id="ARBA00022723"/>
    </source>
</evidence>
<evidence type="ECO:0000256" key="1">
    <source>
        <dbReference type="ARBA" id="ARBA00004496"/>
    </source>
</evidence>
<name>A0ABQ3KBY2_9DEIO</name>
<dbReference type="Gene3D" id="3.40.50.300">
    <property type="entry name" value="P-loop containing nucleotide triphosphate hydrolases"/>
    <property type="match status" value="2"/>
</dbReference>
<dbReference type="Pfam" id="PF17760">
    <property type="entry name" value="UvrA_inter"/>
    <property type="match status" value="1"/>
</dbReference>
<dbReference type="InterPro" id="IPR003593">
    <property type="entry name" value="AAA+_ATPase"/>
</dbReference>
<evidence type="ECO:0000256" key="2">
    <source>
        <dbReference type="ARBA" id="ARBA00022490"/>
    </source>
</evidence>
<evidence type="ECO:0000256" key="15">
    <source>
        <dbReference type="ARBA" id="ARBA00039316"/>
    </source>
</evidence>
<dbReference type="HAMAP" id="MF_00205">
    <property type="entry name" value="UvrA"/>
    <property type="match status" value="1"/>
</dbReference>
<feature type="zinc finger region" description="C4-type" evidence="17">
    <location>
        <begin position="803"/>
        <end position="829"/>
    </location>
</feature>
<keyword evidence="21" id="KW-1185">Reference proteome</keyword>
<protein>
    <recommendedName>
        <fullName evidence="15 17">UvrABC system protein A</fullName>
        <shortName evidence="17">UvrA protein</shortName>
    </recommendedName>
    <alternativeName>
        <fullName evidence="16 17">Excinuclease ABC subunit A</fullName>
    </alternativeName>
</protein>
<gene>
    <name evidence="17 20" type="primary">uvrA</name>
    <name evidence="20" type="ORF">GCM10017783_20530</name>
</gene>
<keyword evidence="9 17" id="KW-0862">Zinc</keyword>
<evidence type="ECO:0000256" key="18">
    <source>
        <dbReference type="SAM" id="MobiDB-lite"/>
    </source>
</evidence>
<dbReference type="PANTHER" id="PTHR43152:SF3">
    <property type="entry name" value="UVRABC SYSTEM PROTEIN A"/>
    <property type="match status" value="1"/>
</dbReference>
<dbReference type="InterPro" id="IPR041552">
    <property type="entry name" value="UvrA_DNA-bd"/>
</dbReference>
<evidence type="ECO:0000256" key="11">
    <source>
        <dbReference type="ARBA" id="ARBA00022881"/>
    </source>
</evidence>
<proteinExistence type="inferred from homology"/>
<dbReference type="Gene3D" id="1.20.1580.10">
    <property type="entry name" value="ABC transporter ATPase like domain"/>
    <property type="match status" value="2"/>
</dbReference>
<feature type="zinc finger region" description="C4-type" evidence="17">
    <location>
        <begin position="284"/>
        <end position="311"/>
    </location>
</feature>
<evidence type="ECO:0000256" key="6">
    <source>
        <dbReference type="ARBA" id="ARBA00022763"/>
    </source>
</evidence>
<evidence type="ECO:0000256" key="10">
    <source>
        <dbReference type="ARBA" id="ARBA00022840"/>
    </source>
</evidence>
<evidence type="ECO:0000313" key="21">
    <source>
        <dbReference type="Proteomes" id="UP000632154"/>
    </source>
</evidence>
<evidence type="ECO:0000256" key="13">
    <source>
        <dbReference type="ARBA" id="ARBA00023204"/>
    </source>
</evidence>
<dbReference type="PROSITE" id="PS50893">
    <property type="entry name" value="ABC_TRANSPORTER_2"/>
    <property type="match status" value="1"/>
</dbReference>
<dbReference type="NCBIfam" id="NF001503">
    <property type="entry name" value="PRK00349.1"/>
    <property type="match status" value="1"/>
</dbReference>
<dbReference type="InterPro" id="IPR041102">
    <property type="entry name" value="UvrA_inter"/>
</dbReference>
<feature type="domain" description="ABC transporter" evidence="19">
    <location>
        <begin position="668"/>
        <end position="1000"/>
    </location>
</feature>
<evidence type="ECO:0000256" key="4">
    <source>
        <dbReference type="ARBA" id="ARBA00022737"/>
    </source>
</evidence>
<evidence type="ECO:0000259" key="19">
    <source>
        <dbReference type="PROSITE" id="PS50893"/>
    </source>
</evidence>
<keyword evidence="12 17" id="KW-0238">DNA-binding</keyword>
<feature type="binding site" evidence="17">
    <location>
        <begin position="704"/>
        <end position="711"/>
    </location>
    <ligand>
        <name>ATP</name>
        <dbReference type="ChEBI" id="CHEBI:30616"/>
    </ligand>
</feature>
<evidence type="ECO:0000256" key="16">
    <source>
        <dbReference type="ARBA" id="ARBA00042156"/>
    </source>
</evidence>
<dbReference type="CDD" id="cd03270">
    <property type="entry name" value="ABC_UvrA_I"/>
    <property type="match status" value="1"/>
</dbReference>
<evidence type="ECO:0000313" key="20">
    <source>
        <dbReference type="EMBL" id="GHG07830.1"/>
    </source>
</evidence>
<feature type="binding site" evidence="17">
    <location>
        <begin position="62"/>
        <end position="69"/>
    </location>
    <ligand>
        <name>ATP</name>
        <dbReference type="ChEBI" id="CHEBI:30616"/>
    </ligand>
</feature>
<feature type="region of interest" description="Disordered" evidence="18">
    <location>
        <begin position="1"/>
        <end position="33"/>
    </location>
</feature>
<dbReference type="InterPro" id="IPR004602">
    <property type="entry name" value="UvrA"/>
</dbReference>
<sequence>MPRSTSAPASRSAPQASRTGKVRPPAAPAAHSSNLIVRGAREHNLKDITVELPRDQFIVITGVSGSGKSTLAFDTIYAEGQRRYVESLSAYARQFLGLMEKPDVESIEGLSPAISIDQKTTSHNPRSTVGTVTEIHDYLRLLFARVGTPYCPVCGRKIERQSPSEITGRLLESYADARAILLAPVVRGRKGEYRKLFGDLRREGFARVRVDGVLYELEEAEKLKLEKFEKHDVDVVIDRLKLREDDRSRIAESVELGLRRGEGLLRVMLPDEGAEELYSEKFACPEHGSVLEELEPRSFSFNNPYGACGDCSGLGFKQKFSAERVIDPGLSIAGGAILPWSKKGSTGGIYYWDKLRALSEHLEFDLKAAWRDLPQKVQDIILNGIDEPFEVVYRRGGKETMRFMTEYEGVLPNLERRYLDTESEYMREKLEEMMELQPCPTCGGTRYKPEILAVRVGGLNIAQVSSMSVLDADAFFGKLAENTVSRADVLPHLADHLGGTAQAALPERGDYRLNEFGAAVAAPIQKAIRTRLKFLVDVGLDYLSLDRTANTLSGGEAQRIRLATQVGSGLTGVLYVLDEPSIGLHPKDNGRLIGTLKNLRDLGNTLLVVEHDEDTMLEADYLVDMGPGAGVHGGEVVAAGTPTEVRDDPASLTGRYLRGEIEIPVPAVRRRGNGKRLRVFGATEHNLRNVDIEIPLGTMTVVTGPSGSGKSTLIHDILHATLARDLNGAKTSPGRYDRIEGLDHLDKVIEIDQSPIGRTPRSNPATYTGVFTEIRDLFTRTPEARRRGYQAGRFSFNVKGGRCENCKGDGVMKIEMNFLPDIYVPCEVCKGARYNRETLEVKYADKTIADVLNMTVEEACAFFESIPAIAGKMRLLLDVGLGYMRIGQPSTTLSGGEAQRIKLATELAKRATGKTIYILDEPTTGLHFEDVRRLMLVLEKLVEGGNSLVIIEHNLDVMKSADFIIDLGPEGGVRGGTIVTTGTPEEVAAHPTSYTGEYLRTVRGLVPASQGKAATSANPADAPAAEPQAAKPARQPRKAAPNKTTPAKTTPSKTAQHKTTQGKTAKAKAKADAQSAEPARTPRKSAGQKGKA</sequence>
<evidence type="ECO:0000256" key="17">
    <source>
        <dbReference type="HAMAP-Rule" id="MF_00205"/>
    </source>
</evidence>
<keyword evidence="7 17" id="KW-0228">DNA excision</keyword>
<keyword evidence="17" id="KW-0742">SOS response</keyword>
<keyword evidence="5 17" id="KW-0547">Nucleotide-binding</keyword>
<evidence type="ECO:0000256" key="8">
    <source>
        <dbReference type="ARBA" id="ARBA00022771"/>
    </source>
</evidence>
<dbReference type="Pfam" id="PF17755">
    <property type="entry name" value="UvrA_DNA-bind"/>
    <property type="match status" value="1"/>
</dbReference>
<comment type="function">
    <text evidence="17">The UvrABC repair system catalyzes the recognition and processing of DNA lesions. UvrA is an ATPase and a DNA-binding protein. A damage recognition complex composed of 2 UvrA and 2 UvrB subunits scans DNA for abnormalities. When the presence of a lesion has been verified by UvrB, the UvrA molecules dissociate.</text>
</comment>
<dbReference type="EMBL" id="BNAL01000029">
    <property type="protein sequence ID" value="GHG07830.1"/>
    <property type="molecule type" value="Genomic_DNA"/>
</dbReference>
<dbReference type="Proteomes" id="UP000632154">
    <property type="component" value="Unassembled WGS sequence"/>
</dbReference>
<keyword evidence="13 17" id="KW-0234">DNA repair</keyword>
<dbReference type="NCBIfam" id="TIGR00630">
    <property type="entry name" value="uvra"/>
    <property type="match status" value="1"/>
</dbReference>
<comment type="subcellular location">
    <subcellularLocation>
        <location evidence="1 17">Cytoplasm</location>
    </subcellularLocation>
</comment>
<evidence type="ECO:0000256" key="5">
    <source>
        <dbReference type="ARBA" id="ARBA00022741"/>
    </source>
</evidence>
<dbReference type="Gene3D" id="1.10.8.280">
    <property type="entry name" value="ABC transporter ATPase domain-like"/>
    <property type="match status" value="1"/>
</dbReference>
<dbReference type="SMART" id="SM00382">
    <property type="entry name" value="AAA"/>
    <property type="match status" value="2"/>
</dbReference>
<accession>A0ABQ3KBY2</accession>
<keyword evidence="3 17" id="KW-0479">Metal-binding</keyword>
<comment type="subunit">
    <text evidence="17">Forms a heterotetramer with UvrB during the search for lesions.</text>
</comment>
<dbReference type="Gene3D" id="3.30.190.20">
    <property type="match status" value="1"/>
</dbReference>
<comment type="similarity">
    <text evidence="14 17">Belongs to the ABC transporter superfamily. UvrA family.</text>
</comment>
<feature type="region of interest" description="Disordered" evidence="18">
    <location>
        <begin position="1009"/>
        <end position="1092"/>
    </location>
</feature>
<dbReference type="PROSITE" id="PS00211">
    <property type="entry name" value="ABC_TRANSPORTER_1"/>
    <property type="match status" value="2"/>
</dbReference>
<keyword evidence="10 17" id="KW-0067">ATP-binding</keyword>